<name>A0A2N1PMB1_9BACT</name>
<accession>A0A2N1PMB1</accession>
<reference evidence="1 2" key="1">
    <citation type="journal article" date="2017" name="ISME J.">
        <title>Potential for microbial H2 and metal transformations associated with novel bacteria and archaea in deep terrestrial subsurface sediments.</title>
        <authorList>
            <person name="Hernsdorf A.W."/>
            <person name="Amano Y."/>
            <person name="Miyakawa K."/>
            <person name="Ise K."/>
            <person name="Suzuki Y."/>
            <person name="Anantharaman K."/>
            <person name="Probst A."/>
            <person name="Burstein D."/>
            <person name="Thomas B.C."/>
            <person name="Banfield J.F."/>
        </authorList>
    </citation>
    <scope>NUCLEOTIDE SEQUENCE [LARGE SCALE GENOMIC DNA]</scope>
    <source>
        <strain evidence="1">HGW-Wallbacteria-1</strain>
    </source>
</reference>
<dbReference type="AlphaFoldDB" id="A0A2N1PMB1"/>
<dbReference type="EMBL" id="PGXC01000018">
    <property type="protein sequence ID" value="PKK89422.1"/>
    <property type="molecule type" value="Genomic_DNA"/>
</dbReference>
<organism evidence="1 2">
    <name type="scientific">Candidatus Wallbacteria bacterium HGW-Wallbacteria-1</name>
    <dbReference type="NCBI Taxonomy" id="2013854"/>
    <lineage>
        <taxon>Bacteria</taxon>
        <taxon>Candidatus Walliibacteriota</taxon>
    </lineage>
</organism>
<evidence type="ECO:0008006" key="3">
    <source>
        <dbReference type="Google" id="ProtNLM"/>
    </source>
</evidence>
<proteinExistence type="predicted"/>
<sequence length="184" mass="20159">MKIMDTPIQTLSEKFCLIPKLRALKTVMATLVSADEYEDTADTIFPDIQCCQRRILRLRTIFFAGETGPMSKKTMAAILLVMTLIAISSLMGCRTNVDYPYSVGRIKGTVTDSLGTPVADVSIDVSGKDERAVSDLNGRYELDLVPTGEIVVIASRKSYKSAMTVVNVPVGEVLSSVNFVLRKE</sequence>
<comment type="caution">
    <text evidence="1">The sequence shown here is derived from an EMBL/GenBank/DDBJ whole genome shotgun (WGS) entry which is preliminary data.</text>
</comment>
<evidence type="ECO:0000313" key="2">
    <source>
        <dbReference type="Proteomes" id="UP000233256"/>
    </source>
</evidence>
<dbReference type="Pfam" id="PF13620">
    <property type="entry name" value="CarboxypepD_reg"/>
    <property type="match status" value="1"/>
</dbReference>
<gene>
    <name evidence="1" type="ORF">CVV64_14445</name>
</gene>
<dbReference type="InterPro" id="IPR008969">
    <property type="entry name" value="CarboxyPept-like_regulatory"/>
</dbReference>
<dbReference type="Gene3D" id="2.60.40.1120">
    <property type="entry name" value="Carboxypeptidase-like, regulatory domain"/>
    <property type="match status" value="1"/>
</dbReference>
<evidence type="ECO:0000313" key="1">
    <source>
        <dbReference type="EMBL" id="PKK89422.1"/>
    </source>
</evidence>
<dbReference type="SUPFAM" id="SSF49464">
    <property type="entry name" value="Carboxypeptidase regulatory domain-like"/>
    <property type="match status" value="1"/>
</dbReference>
<dbReference type="Proteomes" id="UP000233256">
    <property type="component" value="Unassembled WGS sequence"/>
</dbReference>
<protein>
    <recommendedName>
        <fullName evidence="3">Carboxypeptidase regulatory-like domain-containing protein</fullName>
    </recommendedName>
</protein>